<evidence type="ECO:0000256" key="8">
    <source>
        <dbReference type="SAM" id="Phobius"/>
    </source>
</evidence>
<keyword evidence="3" id="KW-0597">Phosphoprotein</keyword>
<keyword evidence="8" id="KW-0472">Membrane</keyword>
<dbReference type="PROSITE" id="PS50109">
    <property type="entry name" value="HIS_KIN"/>
    <property type="match status" value="1"/>
</dbReference>
<dbReference type="PANTHER" id="PTHR45436:SF16">
    <property type="entry name" value="HISTIDINE KINASE"/>
    <property type="match status" value="1"/>
</dbReference>
<dbReference type="PANTHER" id="PTHR45436">
    <property type="entry name" value="SENSOR HISTIDINE KINASE YKOH"/>
    <property type="match status" value="1"/>
</dbReference>
<dbReference type="SMART" id="SM00388">
    <property type="entry name" value="HisKA"/>
    <property type="match status" value="1"/>
</dbReference>
<dbReference type="InterPro" id="IPR003594">
    <property type="entry name" value="HATPase_dom"/>
</dbReference>
<geneLocation type="plasmid" evidence="10">
    <name>p-HB236076</name>
</geneLocation>
<sequence>MIFTKSTKSLIGRLITSFALLSFAIGALIIYSIFSALQWSEDRMGERRIHIDSQTALQLYTQEHRQGHIKLDSLTDAYNDLQLVPEPFRTLLAKRQTFVGETGPEGHSRMVYLSYYFDHGQSYPLVLLSKIDQVEFSSKEITMTILYVMMSVFGLFLVFGYIIYRLSQRLIEPLEHITQQIEATKGETDYCYQLPPGSVIEFQSLIDKLNNNQLELSRLLKSEQDFARYASHELRTPLSVIRGSQSLLLNTNVNEAFRTKQIKRIGSAANDMQTMIDALLSLVRYEKESDPQKRSFNTAELQEIINNNQAQADDKSITIKVFAEGEPMIAAEPAMMAILIGNILRNAIAASPKSSEITVSLQDRALIVIDQGGGLGHSPSPQGHGLGLDIISTLCQRFEWQFELLNNSNGGCRAKIRF</sequence>
<protein>
    <recommendedName>
        <fullName evidence="2">histidine kinase</fullName>
        <ecNumber evidence="2">2.7.13.3</ecNumber>
    </recommendedName>
</protein>
<keyword evidence="6 10" id="KW-0418">Kinase</keyword>
<dbReference type="SUPFAM" id="SSF47384">
    <property type="entry name" value="Homodimeric domain of signal transducing histidine kinase"/>
    <property type="match status" value="1"/>
</dbReference>
<comment type="catalytic activity">
    <reaction evidence="1">
        <text>ATP + protein L-histidine = ADP + protein N-phospho-L-histidine.</text>
        <dbReference type="EC" id="2.7.13.3"/>
    </reaction>
</comment>
<dbReference type="InterPro" id="IPR036890">
    <property type="entry name" value="HATPase_C_sf"/>
</dbReference>
<dbReference type="GO" id="GO:0000155">
    <property type="term" value="F:phosphorelay sensor kinase activity"/>
    <property type="evidence" value="ECO:0007669"/>
    <property type="project" value="InterPro"/>
</dbReference>
<dbReference type="InterPro" id="IPR005467">
    <property type="entry name" value="His_kinase_dom"/>
</dbReference>
<accession>A0AB39HJT6</accession>
<evidence type="ECO:0000256" key="2">
    <source>
        <dbReference type="ARBA" id="ARBA00012438"/>
    </source>
</evidence>
<keyword evidence="4" id="KW-0808">Transferase</keyword>
<evidence type="ECO:0000256" key="5">
    <source>
        <dbReference type="ARBA" id="ARBA00022692"/>
    </source>
</evidence>
<name>A0AB39HJT6_9VIBR</name>
<feature type="domain" description="Histidine kinase" evidence="9">
    <location>
        <begin position="229"/>
        <end position="418"/>
    </location>
</feature>
<dbReference type="Gene3D" id="3.30.565.10">
    <property type="entry name" value="Histidine kinase-like ATPase, C-terminal domain"/>
    <property type="match status" value="1"/>
</dbReference>
<dbReference type="KEGG" id="vih:AB0763_13755"/>
<proteinExistence type="predicted"/>
<dbReference type="InterPro" id="IPR050428">
    <property type="entry name" value="TCS_sensor_his_kinase"/>
</dbReference>
<keyword evidence="5 8" id="KW-0812">Transmembrane</keyword>
<dbReference type="SUPFAM" id="SSF55874">
    <property type="entry name" value="ATPase domain of HSP90 chaperone/DNA topoisomerase II/histidine kinase"/>
    <property type="match status" value="1"/>
</dbReference>
<evidence type="ECO:0000256" key="3">
    <source>
        <dbReference type="ARBA" id="ARBA00022553"/>
    </source>
</evidence>
<dbReference type="InterPro" id="IPR036097">
    <property type="entry name" value="HisK_dim/P_sf"/>
</dbReference>
<gene>
    <name evidence="10" type="ORF">AB0763_13755</name>
</gene>
<dbReference type="Pfam" id="PF00512">
    <property type="entry name" value="HisKA"/>
    <property type="match status" value="1"/>
</dbReference>
<dbReference type="RefSeq" id="WP_306099759.1">
    <property type="nucleotide sequence ID" value="NZ_CP162602.1"/>
</dbReference>
<feature type="transmembrane region" description="Helical" evidence="8">
    <location>
        <begin position="12"/>
        <end position="34"/>
    </location>
</feature>
<dbReference type="CDD" id="cd00082">
    <property type="entry name" value="HisKA"/>
    <property type="match status" value="1"/>
</dbReference>
<evidence type="ECO:0000313" key="10">
    <source>
        <dbReference type="EMBL" id="XDK26845.1"/>
    </source>
</evidence>
<dbReference type="GO" id="GO:0005886">
    <property type="term" value="C:plasma membrane"/>
    <property type="evidence" value="ECO:0007669"/>
    <property type="project" value="TreeGrafter"/>
</dbReference>
<dbReference type="Pfam" id="PF02518">
    <property type="entry name" value="HATPase_c"/>
    <property type="match status" value="1"/>
</dbReference>
<dbReference type="EC" id="2.7.13.3" evidence="2"/>
<evidence type="ECO:0000256" key="4">
    <source>
        <dbReference type="ARBA" id="ARBA00022679"/>
    </source>
</evidence>
<dbReference type="Gene3D" id="1.10.287.130">
    <property type="match status" value="1"/>
</dbReference>
<dbReference type="EMBL" id="CP162602">
    <property type="protein sequence ID" value="XDK26845.1"/>
    <property type="molecule type" value="Genomic_DNA"/>
</dbReference>
<organism evidence="10">
    <name type="scientific">Vibrio sp. HB236076</name>
    <dbReference type="NCBI Taxonomy" id="3232307"/>
    <lineage>
        <taxon>Bacteria</taxon>
        <taxon>Pseudomonadati</taxon>
        <taxon>Pseudomonadota</taxon>
        <taxon>Gammaproteobacteria</taxon>
        <taxon>Vibrionales</taxon>
        <taxon>Vibrionaceae</taxon>
        <taxon>Vibrio</taxon>
    </lineage>
</organism>
<evidence type="ECO:0000256" key="7">
    <source>
        <dbReference type="ARBA" id="ARBA00022989"/>
    </source>
</evidence>
<dbReference type="AlphaFoldDB" id="A0AB39HJT6"/>
<evidence type="ECO:0000259" key="9">
    <source>
        <dbReference type="PROSITE" id="PS50109"/>
    </source>
</evidence>
<dbReference type="InterPro" id="IPR003661">
    <property type="entry name" value="HisK_dim/P_dom"/>
</dbReference>
<reference evidence="10" key="1">
    <citation type="submission" date="2024-07" db="EMBL/GenBank/DDBJ databases">
        <title>Genome Analysis of a Potential Novel Vibrio Species Secreting pH- and Thermo-stable Alginate Lyase and its Application in Producing Alginate Oligosaccharides.</title>
        <authorList>
            <person name="Huang H."/>
            <person name="Bao K."/>
        </authorList>
    </citation>
    <scope>NUCLEOTIDE SEQUENCE</scope>
    <source>
        <strain evidence="10">HB236076</strain>
        <plasmid evidence="10">p-HB236076</plasmid>
    </source>
</reference>
<evidence type="ECO:0000256" key="6">
    <source>
        <dbReference type="ARBA" id="ARBA00022777"/>
    </source>
</evidence>
<evidence type="ECO:0000256" key="1">
    <source>
        <dbReference type="ARBA" id="ARBA00000085"/>
    </source>
</evidence>
<keyword evidence="7 8" id="KW-1133">Transmembrane helix</keyword>
<keyword evidence="10" id="KW-0614">Plasmid</keyword>
<feature type="transmembrane region" description="Helical" evidence="8">
    <location>
        <begin position="145"/>
        <end position="164"/>
    </location>
</feature>